<evidence type="ECO:0000313" key="2">
    <source>
        <dbReference type="Proteomes" id="UP001295462"/>
    </source>
</evidence>
<organism evidence="1 2">
    <name type="scientific">Vibrio jasicida</name>
    <dbReference type="NCBI Taxonomy" id="766224"/>
    <lineage>
        <taxon>Bacteria</taxon>
        <taxon>Pseudomonadati</taxon>
        <taxon>Pseudomonadota</taxon>
        <taxon>Gammaproteobacteria</taxon>
        <taxon>Vibrionales</taxon>
        <taxon>Vibrionaceae</taxon>
        <taxon>Vibrio</taxon>
    </lineage>
</organism>
<reference evidence="1" key="1">
    <citation type="submission" date="2022-01" db="EMBL/GenBank/DDBJ databases">
        <authorList>
            <person name="Lagorce A."/>
        </authorList>
    </citation>
    <scope>NUCLEOTIDE SEQUENCE</scope>
    <source>
        <strain evidence="1">Th15_F1_A12</strain>
    </source>
</reference>
<comment type="caution">
    <text evidence="1">The sequence shown here is derived from an EMBL/GenBank/DDBJ whole genome shotgun (WGS) entry which is preliminary data.</text>
</comment>
<sequence>MTAKEIPRHELFLDLTIIAVYWKTTLFITLKTSKKIKTNQCQTNVSPSLTF</sequence>
<proteinExistence type="predicted"/>
<protein>
    <submittedName>
        <fullName evidence="1">Uncharacterized protein</fullName>
    </submittedName>
</protein>
<evidence type="ECO:0000313" key="1">
    <source>
        <dbReference type="EMBL" id="CAH1595614.1"/>
    </source>
</evidence>
<gene>
    <name evidence="1" type="ORF">THF1A12_30150</name>
</gene>
<name>A0AAU9QQ37_9VIBR</name>
<dbReference type="EMBL" id="CAKMUD010000083">
    <property type="protein sequence ID" value="CAH1595614.1"/>
    <property type="molecule type" value="Genomic_DNA"/>
</dbReference>
<accession>A0AAU9QQ37</accession>
<dbReference type="Proteomes" id="UP001295462">
    <property type="component" value="Unassembled WGS sequence"/>
</dbReference>
<dbReference type="AlphaFoldDB" id="A0AAU9QQ37"/>